<sequence>MKCPLWTRQSSLFWIRRYYEDSAMAAWSIYISMVDDSKGRMHCIEPLISVNPFGAQSKGLIELALHEQAIAMWRLIIFKLHSSESHTGPTDPLPQLTTLSKSMFQSRTVEDLFGRWV</sequence>
<reference evidence="1 2" key="1">
    <citation type="journal article" date="2020" name="ISME J.">
        <title>Uncovering the hidden diversity of litter-decomposition mechanisms in mushroom-forming fungi.</title>
        <authorList>
            <person name="Floudas D."/>
            <person name="Bentzer J."/>
            <person name="Ahren D."/>
            <person name="Johansson T."/>
            <person name="Persson P."/>
            <person name="Tunlid A."/>
        </authorList>
    </citation>
    <scope>NUCLEOTIDE SEQUENCE [LARGE SCALE GENOMIC DNA]</scope>
    <source>
        <strain evidence="1 2">CBS 661.87</strain>
    </source>
</reference>
<proteinExistence type="predicted"/>
<gene>
    <name evidence="1" type="ORF">D9615_009181</name>
</gene>
<dbReference type="AlphaFoldDB" id="A0A8H5H2P5"/>
<evidence type="ECO:0000313" key="1">
    <source>
        <dbReference type="EMBL" id="KAF5375505.1"/>
    </source>
</evidence>
<evidence type="ECO:0000313" key="2">
    <source>
        <dbReference type="Proteomes" id="UP000565441"/>
    </source>
</evidence>
<accession>A0A8H5H2P5</accession>
<dbReference type="Proteomes" id="UP000565441">
    <property type="component" value="Unassembled WGS sequence"/>
</dbReference>
<comment type="caution">
    <text evidence="1">The sequence shown here is derived from an EMBL/GenBank/DDBJ whole genome shotgun (WGS) entry which is preliminary data.</text>
</comment>
<protein>
    <submittedName>
        <fullName evidence="1">Uncharacterized protein</fullName>
    </submittedName>
</protein>
<organism evidence="1 2">
    <name type="scientific">Tricholomella constricta</name>
    <dbReference type="NCBI Taxonomy" id="117010"/>
    <lineage>
        <taxon>Eukaryota</taxon>
        <taxon>Fungi</taxon>
        <taxon>Dikarya</taxon>
        <taxon>Basidiomycota</taxon>
        <taxon>Agaricomycotina</taxon>
        <taxon>Agaricomycetes</taxon>
        <taxon>Agaricomycetidae</taxon>
        <taxon>Agaricales</taxon>
        <taxon>Tricholomatineae</taxon>
        <taxon>Lyophyllaceae</taxon>
        <taxon>Tricholomella</taxon>
    </lineage>
</organism>
<name>A0A8H5H2P5_9AGAR</name>
<keyword evidence="2" id="KW-1185">Reference proteome</keyword>
<dbReference type="EMBL" id="JAACJP010000033">
    <property type="protein sequence ID" value="KAF5375505.1"/>
    <property type="molecule type" value="Genomic_DNA"/>
</dbReference>